<organism evidence="1 2">
    <name type="scientific">Gordonia soli NBRC 108243</name>
    <dbReference type="NCBI Taxonomy" id="1223545"/>
    <lineage>
        <taxon>Bacteria</taxon>
        <taxon>Bacillati</taxon>
        <taxon>Actinomycetota</taxon>
        <taxon>Actinomycetes</taxon>
        <taxon>Mycobacteriales</taxon>
        <taxon>Gordoniaceae</taxon>
        <taxon>Gordonia</taxon>
    </lineage>
</organism>
<comment type="caution">
    <text evidence="1">The sequence shown here is derived from an EMBL/GenBank/DDBJ whole genome shotgun (WGS) entry which is preliminary data.</text>
</comment>
<evidence type="ECO:0000313" key="2">
    <source>
        <dbReference type="Proteomes" id="UP000011666"/>
    </source>
</evidence>
<reference evidence="1 2" key="1">
    <citation type="submission" date="2013-01" db="EMBL/GenBank/DDBJ databases">
        <title>Whole genome shotgun sequence of Gordonia soli NBRC 108243.</title>
        <authorList>
            <person name="Isaki-Nakamura S."/>
            <person name="Hosoyama A."/>
            <person name="Tsuchikane K."/>
            <person name="Ando Y."/>
            <person name="Baba S."/>
            <person name="Ohji S."/>
            <person name="Hamada M."/>
            <person name="Tamura T."/>
            <person name="Yamazoe A."/>
            <person name="Yamazaki S."/>
            <person name="Fujita N."/>
        </authorList>
    </citation>
    <scope>NUCLEOTIDE SEQUENCE [LARGE SCALE GENOMIC DNA]</scope>
    <source>
        <strain evidence="1 2">NBRC 108243</strain>
    </source>
</reference>
<accession>M0QQS8</accession>
<dbReference type="STRING" id="1223545.GS4_40_00020"/>
<keyword evidence="2" id="KW-1185">Reference proteome</keyword>
<gene>
    <name evidence="1" type="ORF">GS4_40_00020</name>
</gene>
<dbReference type="RefSeq" id="WP_007625065.1">
    <property type="nucleotide sequence ID" value="NZ_BANX01000040.1"/>
</dbReference>
<evidence type="ECO:0000313" key="1">
    <source>
        <dbReference type="EMBL" id="GAC70754.1"/>
    </source>
</evidence>
<name>M0QQS8_9ACTN</name>
<dbReference type="EMBL" id="BANX01000040">
    <property type="protein sequence ID" value="GAC70754.1"/>
    <property type="molecule type" value="Genomic_DNA"/>
</dbReference>
<dbReference type="AlphaFoldDB" id="M0QQS8"/>
<dbReference type="Proteomes" id="UP000011666">
    <property type="component" value="Unassembled WGS sequence"/>
</dbReference>
<sequence>MKGLGDQEALPSEVVAGWNLRKRVEALVFTVRGLAQRMGLETHVLNKVDGSTVITITPRGGHR</sequence>
<proteinExistence type="predicted"/>
<protein>
    <submittedName>
        <fullName evidence="1">Uncharacterized protein</fullName>
    </submittedName>
</protein>